<feature type="transmembrane region" description="Helical" evidence="8">
    <location>
        <begin position="291"/>
        <end position="312"/>
    </location>
</feature>
<evidence type="ECO:0000256" key="7">
    <source>
        <dbReference type="ARBA" id="ARBA00023136"/>
    </source>
</evidence>
<gene>
    <name evidence="10" type="ORF">JCM9157_4649</name>
</gene>
<evidence type="ECO:0000259" key="9">
    <source>
        <dbReference type="PROSITE" id="PS50850"/>
    </source>
</evidence>
<feature type="transmembrane region" description="Helical" evidence="8">
    <location>
        <begin position="156"/>
        <end position="175"/>
    </location>
</feature>
<dbReference type="AlphaFoldDB" id="W4R1E4"/>
<dbReference type="EMBL" id="BAUV01000069">
    <property type="protein sequence ID" value="GAE37374.1"/>
    <property type="molecule type" value="Genomic_DNA"/>
</dbReference>
<dbReference type="Pfam" id="PF12832">
    <property type="entry name" value="MFS_1_like"/>
    <property type="match status" value="1"/>
</dbReference>
<dbReference type="InterPro" id="IPR020846">
    <property type="entry name" value="MFS_dom"/>
</dbReference>
<dbReference type="RefSeq" id="WP_158318635.1">
    <property type="nucleotide sequence ID" value="NZ_BAUV01000069.1"/>
</dbReference>
<keyword evidence="11" id="KW-1185">Reference proteome</keyword>
<keyword evidence="3" id="KW-1003">Cell membrane</keyword>
<evidence type="ECO:0000256" key="4">
    <source>
        <dbReference type="ARBA" id="ARBA00022519"/>
    </source>
</evidence>
<feature type="transmembrane region" description="Helical" evidence="8">
    <location>
        <begin position="261"/>
        <end position="279"/>
    </location>
</feature>
<dbReference type="GO" id="GO:0015528">
    <property type="term" value="F:lactose:proton symporter activity"/>
    <property type="evidence" value="ECO:0007669"/>
    <property type="project" value="TreeGrafter"/>
</dbReference>
<dbReference type="GO" id="GO:0005886">
    <property type="term" value="C:plasma membrane"/>
    <property type="evidence" value="ECO:0007669"/>
    <property type="project" value="UniProtKB-SubCell"/>
</dbReference>
<comment type="subcellular location">
    <subcellularLocation>
        <location evidence="1">Cell inner membrane</location>
        <topology evidence="1">Multi-pass membrane protein</topology>
    </subcellularLocation>
</comment>
<evidence type="ECO:0000256" key="1">
    <source>
        <dbReference type="ARBA" id="ARBA00004429"/>
    </source>
</evidence>
<dbReference type="PIRSF" id="PIRSF004925">
    <property type="entry name" value="HcaT"/>
    <property type="match status" value="1"/>
</dbReference>
<dbReference type="Proteomes" id="UP000018896">
    <property type="component" value="Unassembled WGS sequence"/>
</dbReference>
<feature type="domain" description="Major facilitator superfamily (MFS) profile" evidence="9">
    <location>
        <begin position="1"/>
        <end position="375"/>
    </location>
</feature>
<evidence type="ECO:0000256" key="6">
    <source>
        <dbReference type="ARBA" id="ARBA00022989"/>
    </source>
</evidence>
<keyword evidence="4" id="KW-0997">Cell inner membrane</keyword>
<feature type="transmembrane region" description="Helical" evidence="8">
    <location>
        <begin position="67"/>
        <end position="83"/>
    </location>
</feature>
<dbReference type="GO" id="GO:0030395">
    <property type="term" value="F:lactose binding"/>
    <property type="evidence" value="ECO:0007669"/>
    <property type="project" value="TreeGrafter"/>
</dbReference>
<comment type="caution">
    <text evidence="10">The sequence shown here is derived from an EMBL/GenBank/DDBJ whole genome shotgun (WGS) entry which is preliminary data.</text>
</comment>
<keyword evidence="6 8" id="KW-1133">Transmembrane helix</keyword>
<dbReference type="SUPFAM" id="SSF103473">
    <property type="entry name" value="MFS general substrate transporter"/>
    <property type="match status" value="1"/>
</dbReference>
<evidence type="ECO:0000313" key="10">
    <source>
        <dbReference type="EMBL" id="GAE37374.1"/>
    </source>
</evidence>
<dbReference type="PANTHER" id="PTHR23522">
    <property type="entry name" value="BLL5896 PROTEIN"/>
    <property type="match status" value="1"/>
</dbReference>
<feature type="transmembrane region" description="Helical" evidence="8">
    <location>
        <begin position="351"/>
        <end position="372"/>
    </location>
</feature>
<dbReference type="InterPro" id="IPR036259">
    <property type="entry name" value="MFS_trans_sf"/>
</dbReference>
<dbReference type="InterPro" id="IPR024989">
    <property type="entry name" value="MFS_assoc_dom"/>
</dbReference>
<feature type="transmembrane region" description="Helical" evidence="8">
    <location>
        <begin position="129"/>
        <end position="150"/>
    </location>
</feature>
<sequence length="386" mass="42625">MIRLSLFFFLLFATFSAMGALMPLYLKDLGLTTEEIGFLLAMGAVIAIIGQPFFGYVSDRIQSTKKVLISVMVCSLFVSFFYFSVQSFIMLLILFIVLNFFQSSSGPLIENITITYSKKHNKNYGLIRLWGDVGVGAAAVILGALISIVGIQYLGVMYAIILLMAIAVGLFLHDGRKKSTVPISLRSVGRLLKNREYVWFLLISLFIFTTHRLNDSLFTIYLSDIGATETQVGFAWMLATFASAPLFVIMSRLLRKYKEMTLIVIASFLYVVRWLLYGFSGDPTVLITLQLLNGITFPLFIVSALFFVTKIIPDEMAATGQTIFIAVIVGLGGLIGSGGGGWYMARYGAESTYFFGAFITAVGTLLCILTIYNQGRKPLPTMSLDG</sequence>
<dbReference type="PANTHER" id="PTHR23522:SF10">
    <property type="entry name" value="3-PHENYLPROPIONIC ACID TRANSPORTER-RELATED"/>
    <property type="match status" value="1"/>
</dbReference>
<protein>
    <recommendedName>
        <fullName evidence="9">Major facilitator superfamily (MFS) profile domain-containing protein</fullName>
    </recommendedName>
</protein>
<keyword evidence="2" id="KW-0813">Transport</keyword>
<feature type="transmembrane region" description="Helical" evidence="8">
    <location>
        <begin position="196"/>
        <end position="213"/>
    </location>
</feature>
<feature type="transmembrane region" description="Helical" evidence="8">
    <location>
        <begin position="35"/>
        <end position="55"/>
    </location>
</feature>
<accession>W4R1E4</accession>
<evidence type="ECO:0000313" key="11">
    <source>
        <dbReference type="Proteomes" id="UP000018896"/>
    </source>
</evidence>
<name>W4R1E4_HALA3</name>
<dbReference type="eggNOG" id="COG2211">
    <property type="taxonomic scope" value="Bacteria"/>
</dbReference>
<keyword evidence="7 8" id="KW-0472">Membrane</keyword>
<dbReference type="OrthoDB" id="1650886at2"/>
<feature type="transmembrane region" description="Helical" evidence="8">
    <location>
        <begin position="233"/>
        <end position="254"/>
    </location>
</feature>
<evidence type="ECO:0000256" key="2">
    <source>
        <dbReference type="ARBA" id="ARBA00022448"/>
    </source>
</evidence>
<proteinExistence type="predicted"/>
<keyword evidence="5 8" id="KW-0812">Transmembrane</keyword>
<dbReference type="Gene3D" id="1.20.1250.20">
    <property type="entry name" value="MFS general substrate transporter like domains"/>
    <property type="match status" value="2"/>
</dbReference>
<evidence type="ECO:0000256" key="5">
    <source>
        <dbReference type="ARBA" id="ARBA00022692"/>
    </source>
</evidence>
<reference evidence="10 11" key="1">
    <citation type="journal article" date="2014" name="Genome Announc.">
        <title>Draft Genome Sequences of Three Alkaliphilic Bacillus Strains, Bacillus wakoensis JCM 9140T, Bacillus akibai JCM 9157T, and Bacillus hemicellulosilyticus JCM 9152T.</title>
        <authorList>
            <person name="Yuki M."/>
            <person name="Oshima K."/>
            <person name="Suda W."/>
            <person name="Oshida Y."/>
            <person name="Kitamura K."/>
            <person name="Iida T."/>
            <person name="Hattori M."/>
            <person name="Ohkuma M."/>
        </authorList>
    </citation>
    <scope>NUCLEOTIDE SEQUENCE [LARGE SCALE GENOMIC DNA]</scope>
    <source>
        <strain evidence="10 11">JCM 9157</strain>
    </source>
</reference>
<evidence type="ECO:0000256" key="8">
    <source>
        <dbReference type="SAM" id="Phobius"/>
    </source>
</evidence>
<dbReference type="InterPro" id="IPR026032">
    <property type="entry name" value="HcaT-like"/>
</dbReference>
<organism evidence="10 11">
    <name type="scientific">Halalkalibacter akibai (strain ATCC 43226 / DSM 21942 / CIP 109018 / JCM 9157 / 1139)</name>
    <name type="common">Bacillus akibai</name>
    <dbReference type="NCBI Taxonomy" id="1236973"/>
    <lineage>
        <taxon>Bacteria</taxon>
        <taxon>Bacillati</taxon>
        <taxon>Bacillota</taxon>
        <taxon>Bacilli</taxon>
        <taxon>Bacillales</taxon>
        <taxon>Bacillaceae</taxon>
        <taxon>Halalkalibacter</taxon>
    </lineage>
</organism>
<feature type="transmembrane region" description="Helical" evidence="8">
    <location>
        <begin position="324"/>
        <end position="345"/>
    </location>
</feature>
<feature type="transmembrane region" description="Helical" evidence="8">
    <location>
        <begin position="89"/>
        <end position="109"/>
    </location>
</feature>
<dbReference type="PROSITE" id="PS50850">
    <property type="entry name" value="MFS"/>
    <property type="match status" value="1"/>
</dbReference>
<dbReference type="STRING" id="1236973.JCM9157_4649"/>
<evidence type="ECO:0000256" key="3">
    <source>
        <dbReference type="ARBA" id="ARBA00022475"/>
    </source>
</evidence>